<dbReference type="GO" id="GO:0045944">
    <property type="term" value="P:positive regulation of transcription by RNA polymerase II"/>
    <property type="evidence" value="ECO:0007669"/>
    <property type="project" value="TreeGrafter"/>
</dbReference>
<dbReference type="Gene3D" id="3.30.50.10">
    <property type="entry name" value="Erythroid Transcription Factor GATA-1, subunit A"/>
    <property type="match status" value="1"/>
</dbReference>
<dbReference type="SUPFAM" id="SSF57716">
    <property type="entry name" value="Glucocorticoid receptor-like (DNA-binding domain)"/>
    <property type="match status" value="2"/>
</dbReference>
<dbReference type="Pfam" id="PF07776">
    <property type="entry name" value="zf-AD"/>
    <property type="match status" value="1"/>
</dbReference>
<feature type="domain" description="GATA-type" evidence="10">
    <location>
        <begin position="874"/>
        <end position="927"/>
    </location>
</feature>
<dbReference type="GO" id="GO:0008270">
    <property type="term" value="F:zinc ion binding"/>
    <property type="evidence" value="ECO:0007669"/>
    <property type="project" value="UniProtKB-KW"/>
</dbReference>
<dbReference type="Pfam" id="PF00320">
    <property type="entry name" value="GATA"/>
    <property type="match status" value="1"/>
</dbReference>
<dbReference type="GO" id="GO:0000122">
    <property type="term" value="P:negative regulation of transcription by RNA polymerase II"/>
    <property type="evidence" value="ECO:0007669"/>
    <property type="project" value="TreeGrafter"/>
</dbReference>
<evidence type="ECO:0000256" key="1">
    <source>
        <dbReference type="ARBA" id="ARBA00004123"/>
    </source>
</evidence>
<dbReference type="SMART" id="SM00401">
    <property type="entry name" value="ZnF_GATA"/>
    <property type="match status" value="1"/>
</dbReference>
<comment type="caution">
    <text evidence="11">The sequence shown here is derived from an EMBL/GenBank/DDBJ whole genome shotgun (WGS) entry which is preliminary data.</text>
</comment>
<dbReference type="PROSITE" id="PS00344">
    <property type="entry name" value="GATA_ZN_FINGER_1"/>
    <property type="match status" value="1"/>
</dbReference>
<name>A0A811UGM4_CERCA</name>
<dbReference type="AlphaFoldDB" id="A0A811UGM4"/>
<dbReference type="PROSITE" id="PS50114">
    <property type="entry name" value="GATA_ZN_FINGER_2"/>
    <property type="match status" value="1"/>
</dbReference>
<evidence type="ECO:0000313" key="11">
    <source>
        <dbReference type="EMBL" id="CAD6997830.1"/>
    </source>
</evidence>
<dbReference type="GO" id="GO:0000978">
    <property type="term" value="F:RNA polymerase II cis-regulatory region sequence-specific DNA binding"/>
    <property type="evidence" value="ECO:0007669"/>
    <property type="project" value="TreeGrafter"/>
</dbReference>
<organism evidence="11 12">
    <name type="scientific">Ceratitis capitata</name>
    <name type="common">Mediterranean fruit fly</name>
    <name type="synonym">Tephritis capitata</name>
    <dbReference type="NCBI Taxonomy" id="7213"/>
    <lineage>
        <taxon>Eukaryota</taxon>
        <taxon>Metazoa</taxon>
        <taxon>Ecdysozoa</taxon>
        <taxon>Arthropoda</taxon>
        <taxon>Hexapoda</taxon>
        <taxon>Insecta</taxon>
        <taxon>Pterygota</taxon>
        <taxon>Neoptera</taxon>
        <taxon>Endopterygota</taxon>
        <taxon>Diptera</taxon>
        <taxon>Brachycera</taxon>
        <taxon>Muscomorpha</taxon>
        <taxon>Tephritoidea</taxon>
        <taxon>Tephritidae</taxon>
        <taxon>Ceratitis</taxon>
        <taxon>Ceratitis</taxon>
    </lineage>
</organism>
<evidence type="ECO:0000313" key="12">
    <source>
        <dbReference type="Proteomes" id="UP000606786"/>
    </source>
</evidence>
<evidence type="ECO:0000256" key="6">
    <source>
        <dbReference type="ARBA" id="ARBA00023163"/>
    </source>
</evidence>
<accession>A0A811UGM4</accession>
<evidence type="ECO:0000256" key="5">
    <source>
        <dbReference type="ARBA" id="ARBA00023015"/>
    </source>
</evidence>
<dbReference type="OrthoDB" id="2162994at2759"/>
<evidence type="ECO:0000256" key="9">
    <source>
        <dbReference type="SAM" id="MobiDB-lite"/>
    </source>
</evidence>
<evidence type="ECO:0000256" key="8">
    <source>
        <dbReference type="PROSITE-ProRule" id="PRU00094"/>
    </source>
</evidence>
<evidence type="ECO:0000256" key="3">
    <source>
        <dbReference type="ARBA" id="ARBA00022771"/>
    </source>
</evidence>
<dbReference type="PANTHER" id="PTHR10071">
    <property type="entry name" value="TRANSCRIPTION FACTOR GATA FAMILY MEMBER"/>
    <property type="match status" value="1"/>
</dbReference>
<dbReference type="InterPro" id="IPR000679">
    <property type="entry name" value="Znf_GATA"/>
</dbReference>
<keyword evidence="5" id="KW-0805">Transcription regulation</keyword>
<dbReference type="PANTHER" id="PTHR10071:SF281">
    <property type="entry name" value="BOX A-BINDING FACTOR-RELATED"/>
    <property type="match status" value="1"/>
</dbReference>
<dbReference type="CDD" id="cd00202">
    <property type="entry name" value="ZnF_GATA"/>
    <property type="match status" value="1"/>
</dbReference>
<keyword evidence="4" id="KW-0862">Zinc</keyword>
<keyword evidence="3 8" id="KW-0863">Zinc-finger</keyword>
<dbReference type="GO" id="GO:0000981">
    <property type="term" value="F:DNA-binding transcription factor activity, RNA polymerase II-specific"/>
    <property type="evidence" value="ECO:0007669"/>
    <property type="project" value="TreeGrafter"/>
</dbReference>
<sequence length="1046" mass="114882">MCNVPPKFFQVCRLCLTLVKEHDVEVLQIFNSSSSSSPSATAATATTNISYDGPENQTKETIENTPNQQFHHQIHQHHHQPQHHQFQTHPYGRPQSSCATKNICSSDNQSLSPVPTVVIKSEEAISDNKLSTFVPIVPSSIATTATSTYGISQLLSKSLDKNEVGGFSTTNPHIQVENATHVKRKITLSNDNEEGSSNDGISMREEVFKKENHDDSSTHITIQILSCLSIKISPGDGLPAIVCNNCRIKLNAFWNFRLMAQKADFTLKELTKISKQERTSEPDTRSVGISLSPPCGKSSSERMAAKALTELSKSSKSYFGNYKPIITATAENYVEVSNVLVPAVAAKSQQQHRINIDENDDIYNTASCSSKTPPIIRKRLHAPTPPLESLEPPPPPQLPLQSDEHNKKATSTTITTRAPEEILENPKTTEYYSNNNNNNNTTLRYADGLVSPNTIANNLINFKNENNIPNMENIRNLQQKLETAAVLMDISKKVIISPPCSNRQSPNLPSIQTTLSAAATTTTATTNTDESIKNSVIKNERPSSSINEKTTTATMVTVKAPTAALGAATLPDGKEIDLSIKKAKHEFSNTQSNATAAAVAAATTTTTTTAPDTGTTVSQLLQYTRPTILELQKQQHQHQQQQQQLIQPVNLDLEPTKTSIIKGGIEIVYTPGSSNQLPMAIKKETTTTMKATPITTVANYTDSDESSDSNRLEMDMSSMLNERKTPDSITSEEQATDIATTQLWQALARSAANNENNQLLRHMIHQSLVFPAPSAAISAENVPEEPMALLKNDNISKLCRRKQTCPTKSDIIEQQQQQLPNVMAVNAQNLEINASTHNHVAVAAAAAAAAAASMQDKKNNKNTTSANAAGIINNPKDMSCSNCGTLTTTIWRRSIRGEMVCNACGLYFKLHGVNRPHSMRRDTIHTRRRRPKECEKSKKKNKQRPSSPSEVLCKIPICGTSGAGVEQNVFLSVENPESSGFSFAKYKRHIDEERANIIKDGLLKKRKLQQQQQQQQQGTIKGEFNQMDDFLVPLNLVSSENNTKLT</sequence>
<reference evidence="11" key="1">
    <citation type="submission" date="2020-11" db="EMBL/GenBank/DDBJ databases">
        <authorList>
            <person name="Whitehead M."/>
        </authorList>
    </citation>
    <scope>NUCLEOTIDE SEQUENCE</scope>
    <source>
        <strain evidence="11">EGII</strain>
    </source>
</reference>
<feature type="region of interest" description="Disordered" evidence="9">
    <location>
        <begin position="276"/>
        <end position="298"/>
    </location>
</feature>
<dbReference type="InterPro" id="IPR039355">
    <property type="entry name" value="Transcription_factor_GATA"/>
</dbReference>
<feature type="compositionally biased region" description="Basic residues" evidence="9">
    <location>
        <begin position="926"/>
        <end position="943"/>
    </location>
</feature>
<feature type="compositionally biased region" description="Polar residues" evidence="9">
    <location>
        <begin position="363"/>
        <end position="372"/>
    </location>
</feature>
<dbReference type="GO" id="GO:0045165">
    <property type="term" value="P:cell fate commitment"/>
    <property type="evidence" value="ECO:0007669"/>
    <property type="project" value="TreeGrafter"/>
</dbReference>
<feature type="compositionally biased region" description="Pro residues" evidence="9">
    <location>
        <begin position="383"/>
        <end position="398"/>
    </location>
</feature>
<dbReference type="Gene3D" id="3.40.1800.20">
    <property type="match status" value="1"/>
</dbReference>
<evidence type="ECO:0000256" key="4">
    <source>
        <dbReference type="ARBA" id="ARBA00022833"/>
    </source>
</evidence>
<keyword evidence="12" id="KW-1185">Reference proteome</keyword>
<dbReference type="GO" id="GO:0005634">
    <property type="term" value="C:nucleus"/>
    <property type="evidence" value="ECO:0007669"/>
    <property type="project" value="UniProtKB-SubCell"/>
</dbReference>
<dbReference type="FunFam" id="3.30.50.10:FF:000002">
    <property type="entry name" value="Gata transcription factor gatad"/>
    <property type="match status" value="1"/>
</dbReference>
<proteinExistence type="predicted"/>
<feature type="compositionally biased region" description="Low complexity" evidence="9">
    <location>
        <begin position="32"/>
        <end position="47"/>
    </location>
</feature>
<keyword evidence="2" id="KW-0479">Metal-binding</keyword>
<dbReference type="SMART" id="SM00868">
    <property type="entry name" value="zf-AD"/>
    <property type="match status" value="1"/>
</dbReference>
<gene>
    <name evidence="11" type="ORF">CCAP1982_LOCUS6454</name>
</gene>
<comment type="subcellular location">
    <subcellularLocation>
        <location evidence="1">Nucleus</location>
    </subcellularLocation>
</comment>
<keyword evidence="7" id="KW-0539">Nucleus</keyword>
<feature type="region of interest" description="Disordered" evidence="9">
    <location>
        <begin position="32"/>
        <end position="56"/>
    </location>
</feature>
<dbReference type="PRINTS" id="PR00619">
    <property type="entry name" value="GATAZNFINGER"/>
</dbReference>
<dbReference type="InterPro" id="IPR013088">
    <property type="entry name" value="Znf_NHR/GATA"/>
</dbReference>
<dbReference type="EMBL" id="CAJHJT010000012">
    <property type="protein sequence ID" value="CAD6997830.1"/>
    <property type="molecule type" value="Genomic_DNA"/>
</dbReference>
<dbReference type="Proteomes" id="UP000606786">
    <property type="component" value="Unassembled WGS sequence"/>
</dbReference>
<feature type="region of interest" description="Disordered" evidence="9">
    <location>
        <begin position="363"/>
        <end position="419"/>
    </location>
</feature>
<dbReference type="InterPro" id="IPR012934">
    <property type="entry name" value="Znf_AD"/>
</dbReference>
<evidence type="ECO:0000256" key="2">
    <source>
        <dbReference type="ARBA" id="ARBA00022723"/>
    </source>
</evidence>
<evidence type="ECO:0000259" key="10">
    <source>
        <dbReference type="PROSITE" id="PS50114"/>
    </source>
</evidence>
<keyword evidence="6" id="KW-0804">Transcription</keyword>
<feature type="region of interest" description="Disordered" evidence="9">
    <location>
        <begin position="918"/>
        <end position="950"/>
    </location>
</feature>
<evidence type="ECO:0000256" key="7">
    <source>
        <dbReference type="ARBA" id="ARBA00023242"/>
    </source>
</evidence>
<protein>
    <submittedName>
        <fullName evidence="11">(Mediterranean fruit fly) hypothetical protein</fullName>
    </submittedName>
</protein>